<dbReference type="KEGG" id="moc:BB934_45120"/>
<accession>A0A1B2EZP2</accession>
<geneLocation type="plasmid" evidence="2">
    <name>unnamed5</name>
</geneLocation>
<feature type="region of interest" description="Disordered" evidence="1">
    <location>
        <begin position="447"/>
        <end position="467"/>
    </location>
</feature>
<gene>
    <name evidence="2" type="ORF">BB934_45120</name>
</gene>
<name>A0A1B2EZP2_9HYPH</name>
<evidence type="ECO:0000313" key="2">
    <source>
        <dbReference type="EMBL" id="ANY85403.1"/>
    </source>
</evidence>
<dbReference type="RefSeq" id="WP_099516175.1">
    <property type="nucleotide sequence ID" value="NZ_CP016621.1"/>
</dbReference>
<protein>
    <submittedName>
        <fullName evidence="2">Uncharacterized protein</fullName>
    </submittedName>
</protein>
<dbReference type="AlphaFoldDB" id="A0A1B2EZP2"/>
<reference evidence="2" key="1">
    <citation type="submission" date="2016-07" db="EMBL/GenBank/DDBJ databases">
        <title>Microvirga ossetica sp. nov. a new species of rhizobia isolated from root nodules of the legume species Vicia alpestris Steven originated from North Ossetia region in the Caucasus.</title>
        <authorList>
            <person name="Safronova V.I."/>
            <person name="Kuznetsova I.G."/>
            <person name="Sazanova A.L."/>
            <person name="Belimov A."/>
            <person name="Andronov E."/>
            <person name="Osledkin Y.S."/>
            <person name="Onishchuk O.P."/>
            <person name="Kurchak O.N."/>
            <person name="Shaposhnikov A.I."/>
            <person name="Willems A."/>
            <person name="Tikhonovich I.A."/>
        </authorList>
    </citation>
    <scope>NUCLEOTIDE SEQUENCE [LARGE SCALE GENOMIC DNA]</scope>
    <source>
        <strain evidence="2">V5/3M</strain>
        <plasmid evidence="2">unnamed5</plasmid>
    </source>
</reference>
<sequence>MEDEKQGLDMFDPLAMWAESHDYLIVDDKAKPGSYIMFDFDGAEVLRGDENAIRGHLKLVEDTERANAESGRKEEFQRQVQEIHDGLVDLRKRFDNAVTHNLADAFVRHDGKANIEIVNRFDSSRIRGDTLVEGNYLAVRQKLDAWEREAVAIEAAYKAEIVQRATRLGMTFKDGEKLSLIGQDGSELTFRSRQATLTHIHQKEKAALDQRLEGTGLRAQREADRRDIGKDAGGFTILTNRNEPLAAGDFRKVGLFLDRKAIDERTHDRIIDAAPGTDKKAVMADHKREVAAFRASLDPKELAAIDGELREFQPRAEKVGAEVTRNNEFGPYVFRSERVNVASPGYAADVNRSLRILEAEALEKRANAIMGPGHIVSSVGEKGFKVMRENGGEYPPFVTLREGGYIEVVQFLDDKANEKKAGQSYNPHGSRKPSAFVAGLKALDDADKDKFGSKRDRNGDKAPRHGL</sequence>
<keyword evidence="2" id="KW-0614">Plasmid</keyword>
<organism evidence="2">
    <name type="scientific">Microvirga ossetica</name>
    <dbReference type="NCBI Taxonomy" id="1882682"/>
    <lineage>
        <taxon>Bacteria</taxon>
        <taxon>Pseudomonadati</taxon>
        <taxon>Pseudomonadota</taxon>
        <taxon>Alphaproteobacteria</taxon>
        <taxon>Hyphomicrobiales</taxon>
        <taxon>Methylobacteriaceae</taxon>
        <taxon>Microvirga</taxon>
    </lineage>
</organism>
<dbReference type="EMBL" id="CP016621">
    <property type="protein sequence ID" value="ANY85403.1"/>
    <property type="molecule type" value="Genomic_DNA"/>
</dbReference>
<proteinExistence type="predicted"/>
<evidence type="ECO:0000256" key="1">
    <source>
        <dbReference type="SAM" id="MobiDB-lite"/>
    </source>
</evidence>